<organism evidence="2">
    <name type="scientific">bioreactor metagenome</name>
    <dbReference type="NCBI Taxonomy" id="1076179"/>
    <lineage>
        <taxon>unclassified sequences</taxon>
        <taxon>metagenomes</taxon>
        <taxon>ecological metagenomes</taxon>
    </lineage>
</organism>
<reference evidence="2" key="1">
    <citation type="submission" date="2019-08" db="EMBL/GenBank/DDBJ databases">
        <authorList>
            <person name="Kucharzyk K."/>
            <person name="Murdoch R.W."/>
            <person name="Higgins S."/>
            <person name="Loffler F."/>
        </authorList>
    </citation>
    <scope>NUCLEOTIDE SEQUENCE</scope>
</reference>
<protein>
    <recommendedName>
        <fullName evidence="1">Transposase IS4-like domain-containing protein</fullName>
    </recommendedName>
</protein>
<evidence type="ECO:0000259" key="1">
    <source>
        <dbReference type="Pfam" id="PF01609"/>
    </source>
</evidence>
<dbReference type="GO" id="GO:0003677">
    <property type="term" value="F:DNA binding"/>
    <property type="evidence" value="ECO:0007669"/>
    <property type="project" value="InterPro"/>
</dbReference>
<proteinExistence type="predicted"/>
<dbReference type="Pfam" id="PF01609">
    <property type="entry name" value="DDE_Tnp_1"/>
    <property type="match status" value="1"/>
</dbReference>
<dbReference type="GO" id="GO:0004803">
    <property type="term" value="F:transposase activity"/>
    <property type="evidence" value="ECO:0007669"/>
    <property type="project" value="InterPro"/>
</dbReference>
<dbReference type="EMBL" id="VSSQ01010939">
    <property type="protein sequence ID" value="MPM45598.1"/>
    <property type="molecule type" value="Genomic_DNA"/>
</dbReference>
<accession>A0A644ZYU9</accession>
<dbReference type="InterPro" id="IPR002559">
    <property type="entry name" value="Transposase_11"/>
</dbReference>
<sequence length="303" mass="35624">MIPSEKEFKLIQIYMYICDLYDKELKYYCQRYSNNSKPAFTDQEIMTIYLFAGHCQKYFQIRDIYSFASEYLSSWFPRLPSYQTFNLRLNRLGEAFRILSDRLISSFMPDDCDNGASLVDSMPVITCAGRNRKARVAREITSKGYCSTKNQYYYGLKLHALTSRREATIPFPRSLMVTPAEDNDLTVFKQAWGDHIRNTNIFGDKIYSDFEYFNDERKQKQHIEMFTPVKAVKRQSEQERQASKAYNDLFSTAVSKVRQPIESFFNWLNEKTTIQRAQKVRSTKGLLIHTMGKIAIAFIYLIF</sequence>
<gene>
    <name evidence="2" type="ORF">SDC9_92286</name>
</gene>
<comment type="caution">
    <text evidence="2">The sequence shown here is derived from an EMBL/GenBank/DDBJ whole genome shotgun (WGS) entry which is preliminary data.</text>
</comment>
<dbReference type="AlphaFoldDB" id="A0A644ZYU9"/>
<dbReference type="GO" id="GO:0006313">
    <property type="term" value="P:DNA transposition"/>
    <property type="evidence" value="ECO:0007669"/>
    <property type="project" value="InterPro"/>
</dbReference>
<feature type="domain" description="Transposase IS4-like" evidence="1">
    <location>
        <begin position="119"/>
        <end position="277"/>
    </location>
</feature>
<evidence type="ECO:0000313" key="2">
    <source>
        <dbReference type="EMBL" id="MPM45598.1"/>
    </source>
</evidence>
<name>A0A644ZYU9_9ZZZZ</name>